<dbReference type="SUPFAM" id="SSF53807">
    <property type="entry name" value="Helical backbone' metal receptor"/>
    <property type="match status" value="1"/>
</dbReference>
<gene>
    <name evidence="6" type="ORF">Ssi02_29310</name>
</gene>
<name>A0A919V574_9ACTN</name>
<dbReference type="Proteomes" id="UP000606172">
    <property type="component" value="Unassembled WGS sequence"/>
</dbReference>
<dbReference type="GO" id="GO:1901678">
    <property type="term" value="P:iron coordination entity transport"/>
    <property type="evidence" value="ECO:0007669"/>
    <property type="project" value="UniProtKB-ARBA"/>
</dbReference>
<evidence type="ECO:0000259" key="5">
    <source>
        <dbReference type="PROSITE" id="PS50983"/>
    </source>
</evidence>
<sequence length="286" mass="31021">MKHAMGETTLPAQPKRIVALDQSFVDAVLSLDAELVGFTEYRSMSDKLPDYLAPVLDNAKNAITLGALESPSLEKIISLKPDLIVSAKVRHEALYAKLSQIAPTVFSETTGAVWKDNMCLVGQALGKEQLADDVIKKFETRATTIGESVKAANDGRLPTISITRFAGEPTARLYVENSYSGIVLKDVGFPRPEGQPTTTETINVDISEERILDLDADHIFVSTYSPDGSGKDAAMERFTANPLWGKLKGAKHTVSDTTWMTAVGLQGAHLMLDDIAKIFKVDPAKS</sequence>
<dbReference type="InterPro" id="IPR051313">
    <property type="entry name" value="Bact_iron-sidero_bind"/>
</dbReference>
<protein>
    <submittedName>
        <fullName evidence="6">Iron(III) dicitrate-binding protein</fullName>
    </submittedName>
</protein>
<dbReference type="EMBL" id="BOOW01000018">
    <property type="protein sequence ID" value="GII92700.1"/>
    <property type="molecule type" value="Genomic_DNA"/>
</dbReference>
<keyword evidence="7" id="KW-1185">Reference proteome</keyword>
<dbReference type="AlphaFoldDB" id="A0A919V574"/>
<dbReference type="PROSITE" id="PS50983">
    <property type="entry name" value="FE_B12_PBP"/>
    <property type="match status" value="1"/>
</dbReference>
<dbReference type="Gene3D" id="3.40.50.1980">
    <property type="entry name" value="Nitrogenase molybdenum iron protein domain"/>
    <property type="match status" value="2"/>
</dbReference>
<evidence type="ECO:0000313" key="6">
    <source>
        <dbReference type="EMBL" id="GII92700.1"/>
    </source>
</evidence>
<dbReference type="PANTHER" id="PTHR30532">
    <property type="entry name" value="IRON III DICITRATE-BINDING PERIPLASMIC PROTEIN"/>
    <property type="match status" value="1"/>
</dbReference>
<evidence type="ECO:0000256" key="1">
    <source>
        <dbReference type="ARBA" id="ARBA00004196"/>
    </source>
</evidence>
<comment type="caution">
    <text evidence="6">The sequence shown here is derived from an EMBL/GenBank/DDBJ whole genome shotgun (WGS) entry which is preliminary data.</text>
</comment>
<comment type="similarity">
    <text evidence="2">Belongs to the bacterial solute-binding protein 8 family.</text>
</comment>
<accession>A0A919V574</accession>
<evidence type="ECO:0000256" key="4">
    <source>
        <dbReference type="ARBA" id="ARBA00022729"/>
    </source>
</evidence>
<evidence type="ECO:0000256" key="3">
    <source>
        <dbReference type="ARBA" id="ARBA00022448"/>
    </source>
</evidence>
<feature type="domain" description="Fe/B12 periplasmic-binding" evidence="5">
    <location>
        <begin position="16"/>
        <end position="283"/>
    </location>
</feature>
<dbReference type="CDD" id="cd01146">
    <property type="entry name" value="FhuD"/>
    <property type="match status" value="1"/>
</dbReference>
<organism evidence="6 7">
    <name type="scientific">Sinosporangium siamense</name>
    <dbReference type="NCBI Taxonomy" id="1367973"/>
    <lineage>
        <taxon>Bacteria</taxon>
        <taxon>Bacillati</taxon>
        <taxon>Actinomycetota</taxon>
        <taxon>Actinomycetes</taxon>
        <taxon>Streptosporangiales</taxon>
        <taxon>Streptosporangiaceae</taxon>
        <taxon>Sinosporangium</taxon>
    </lineage>
</organism>
<dbReference type="InterPro" id="IPR002491">
    <property type="entry name" value="ABC_transptr_periplasmic_BD"/>
</dbReference>
<comment type="subcellular location">
    <subcellularLocation>
        <location evidence="1">Cell envelope</location>
    </subcellularLocation>
</comment>
<evidence type="ECO:0000313" key="7">
    <source>
        <dbReference type="Proteomes" id="UP000606172"/>
    </source>
</evidence>
<reference evidence="6" key="1">
    <citation type="submission" date="2021-01" db="EMBL/GenBank/DDBJ databases">
        <title>Whole genome shotgun sequence of Sinosporangium siamense NBRC 109515.</title>
        <authorList>
            <person name="Komaki H."/>
            <person name="Tamura T."/>
        </authorList>
    </citation>
    <scope>NUCLEOTIDE SEQUENCE</scope>
    <source>
        <strain evidence="6">NBRC 109515</strain>
    </source>
</reference>
<proteinExistence type="inferred from homology"/>
<dbReference type="Pfam" id="PF01497">
    <property type="entry name" value="Peripla_BP_2"/>
    <property type="match status" value="1"/>
</dbReference>
<evidence type="ECO:0000256" key="2">
    <source>
        <dbReference type="ARBA" id="ARBA00008814"/>
    </source>
</evidence>
<dbReference type="PANTHER" id="PTHR30532:SF21">
    <property type="entry name" value="SIDEROPHORE-BINDING LIPOPROTEIN YFIY-RELATED"/>
    <property type="match status" value="1"/>
</dbReference>
<keyword evidence="4" id="KW-0732">Signal</keyword>
<keyword evidence="3" id="KW-0813">Transport</keyword>
<dbReference type="GO" id="GO:0030288">
    <property type="term" value="C:outer membrane-bounded periplasmic space"/>
    <property type="evidence" value="ECO:0007669"/>
    <property type="project" value="TreeGrafter"/>
</dbReference>